<keyword evidence="6" id="KW-1185">Reference proteome</keyword>
<dbReference type="InterPro" id="IPR001452">
    <property type="entry name" value="SH3_domain"/>
</dbReference>
<evidence type="ECO:0000313" key="6">
    <source>
        <dbReference type="Proteomes" id="UP001050691"/>
    </source>
</evidence>
<dbReference type="PROSITE" id="PS50002">
    <property type="entry name" value="SH3"/>
    <property type="match status" value="1"/>
</dbReference>
<dbReference type="SUPFAM" id="SSF50044">
    <property type="entry name" value="SH3-domain"/>
    <property type="match status" value="1"/>
</dbReference>
<accession>A0AAV5ANK1</accession>
<feature type="compositionally biased region" description="Low complexity" evidence="3">
    <location>
        <begin position="60"/>
        <end position="89"/>
    </location>
</feature>
<feature type="compositionally biased region" description="Polar residues" evidence="3">
    <location>
        <begin position="424"/>
        <end position="434"/>
    </location>
</feature>
<feature type="compositionally biased region" description="Polar residues" evidence="3">
    <location>
        <begin position="158"/>
        <end position="174"/>
    </location>
</feature>
<dbReference type="AlphaFoldDB" id="A0AAV5ANK1"/>
<evidence type="ECO:0000313" key="5">
    <source>
        <dbReference type="EMBL" id="GJJ16231.1"/>
    </source>
</evidence>
<gene>
    <name evidence="5" type="ORF">Clacol_010527</name>
</gene>
<protein>
    <recommendedName>
        <fullName evidence="4">SH3 domain-containing protein</fullName>
    </recommendedName>
</protein>
<dbReference type="EMBL" id="BPWL01000016">
    <property type="protein sequence ID" value="GJJ16231.1"/>
    <property type="molecule type" value="Genomic_DNA"/>
</dbReference>
<evidence type="ECO:0000256" key="3">
    <source>
        <dbReference type="SAM" id="MobiDB-lite"/>
    </source>
</evidence>
<dbReference type="InterPro" id="IPR036028">
    <property type="entry name" value="SH3-like_dom_sf"/>
</dbReference>
<evidence type="ECO:0000256" key="1">
    <source>
        <dbReference type="ARBA" id="ARBA00022443"/>
    </source>
</evidence>
<dbReference type="Gene3D" id="2.30.30.40">
    <property type="entry name" value="SH3 Domains"/>
    <property type="match status" value="1"/>
</dbReference>
<feature type="compositionally biased region" description="Low complexity" evidence="3">
    <location>
        <begin position="362"/>
        <end position="375"/>
    </location>
</feature>
<reference evidence="5" key="1">
    <citation type="submission" date="2021-10" db="EMBL/GenBank/DDBJ databases">
        <title>De novo Genome Assembly of Clathrus columnatus (Basidiomycota, Fungi) Using Illumina and Nanopore Sequence Data.</title>
        <authorList>
            <person name="Ogiso-Tanaka E."/>
            <person name="Itagaki H."/>
            <person name="Hosoya T."/>
            <person name="Hosaka K."/>
        </authorList>
    </citation>
    <scope>NUCLEOTIDE SEQUENCE</scope>
    <source>
        <strain evidence="5">MO-923</strain>
    </source>
</reference>
<feature type="domain" description="SH3" evidence="4">
    <location>
        <begin position="472"/>
        <end position="556"/>
    </location>
</feature>
<feature type="region of interest" description="Disordered" evidence="3">
    <location>
        <begin position="1"/>
        <end position="259"/>
    </location>
</feature>
<feature type="region of interest" description="Disordered" evidence="3">
    <location>
        <begin position="349"/>
        <end position="380"/>
    </location>
</feature>
<dbReference type="Proteomes" id="UP001050691">
    <property type="component" value="Unassembled WGS sequence"/>
</dbReference>
<proteinExistence type="predicted"/>
<organism evidence="5 6">
    <name type="scientific">Clathrus columnatus</name>
    <dbReference type="NCBI Taxonomy" id="1419009"/>
    <lineage>
        <taxon>Eukaryota</taxon>
        <taxon>Fungi</taxon>
        <taxon>Dikarya</taxon>
        <taxon>Basidiomycota</taxon>
        <taxon>Agaricomycotina</taxon>
        <taxon>Agaricomycetes</taxon>
        <taxon>Phallomycetidae</taxon>
        <taxon>Phallales</taxon>
        <taxon>Clathraceae</taxon>
        <taxon>Clathrus</taxon>
    </lineage>
</organism>
<feature type="region of interest" description="Disordered" evidence="3">
    <location>
        <begin position="410"/>
        <end position="434"/>
    </location>
</feature>
<dbReference type="SMART" id="SM00326">
    <property type="entry name" value="SH3"/>
    <property type="match status" value="1"/>
</dbReference>
<feature type="compositionally biased region" description="Low complexity" evidence="3">
    <location>
        <begin position="237"/>
        <end position="257"/>
    </location>
</feature>
<feature type="compositionally biased region" description="Polar residues" evidence="3">
    <location>
        <begin position="96"/>
        <end position="131"/>
    </location>
</feature>
<evidence type="ECO:0000259" key="4">
    <source>
        <dbReference type="PROSITE" id="PS50002"/>
    </source>
</evidence>
<feature type="compositionally biased region" description="Low complexity" evidence="3">
    <location>
        <begin position="1"/>
        <end position="11"/>
    </location>
</feature>
<feature type="compositionally biased region" description="Low complexity" evidence="3">
    <location>
        <begin position="138"/>
        <end position="156"/>
    </location>
</feature>
<name>A0AAV5ANK1_9AGAM</name>
<sequence length="570" mass="59756">MSSSPPLSPSVSKDDSQPFQITLDKPVIASPFPSPGSAFIPPPIPIVHEFTLPSKRGKKGNNTSPGSGSGTSTPNNGSSSSLVQSNHNSYNERNTDSSLSFTQPQTSSISQPKSPVLSKVTNSDNADMDSTSPDEEFSTQLFSSSSSGNNTFSGSGRDTPTPSNTTGNVNVTPRTPSPSSNGNAAANVNVNQRTSMSASSTTSSRPSSLSSSRPAPPSPALSRNTSQSRGGSRRQSRLSLGASPNGNCNNTANGTATPSKRLSVLSTLSAPSNASANKRLSTLSNISTLPTVPQFQVASAVTPTKAASNIKPSGQIVIRDFAFVLTDNRHTGQGPDTPKVVKKMQKRYGPAGIRKPGKGHDSASASASSSCASSESESRRGSGFGFGWGTNAGAGFGGWWSGMWSGFGSGSRTSRAEKRENDENAYTPTANDLSMNFNTSSSPTISQPSSPAVTPQVISSHIDEDDNANQLLLPGLYKALYDFTPEGTAEMGLRQGDIVRVAGRGGGEGWAVVARGTVRFTDEGDEVIEFDGENAEVRSDEAWALVPESYLELWSLDRNDEEDQYADDEE</sequence>
<comment type="caution">
    <text evidence="5">The sequence shown here is derived from an EMBL/GenBank/DDBJ whole genome shotgun (WGS) entry which is preliminary data.</text>
</comment>
<evidence type="ECO:0000256" key="2">
    <source>
        <dbReference type="PROSITE-ProRule" id="PRU00192"/>
    </source>
</evidence>
<dbReference type="Pfam" id="PF00018">
    <property type="entry name" value="SH3_1"/>
    <property type="match status" value="1"/>
</dbReference>
<feature type="compositionally biased region" description="Low complexity" evidence="3">
    <location>
        <begin position="177"/>
        <end position="213"/>
    </location>
</feature>
<keyword evidence="1 2" id="KW-0728">SH3 domain</keyword>
<feature type="compositionally biased region" description="Low complexity" evidence="3">
    <location>
        <begin position="220"/>
        <end position="230"/>
    </location>
</feature>